<protein>
    <submittedName>
        <fullName evidence="2">Uncharacterized protein</fullName>
    </submittedName>
</protein>
<dbReference type="EMBL" id="QWLL01000046">
    <property type="protein sequence ID" value="RII75844.1"/>
    <property type="molecule type" value="Genomic_DNA"/>
</dbReference>
<evidence type="ECO:0000256" key="1">
    <source>
        <dbReference type="SAM" id="Phobius"/>
    </source>
</evidence>
<evidence type="ECO:0000313" key="3">
    <source>
        <dbReference type="Proteomes" id="UP000265875"/>
    </source>
</evidence>
<evidence type="ECO:0000313" key="2">
    <source>
        <dbReference type="EMBL" id="RII75844.1"/>
    </source>
</evidence>
<gene>
    <name evidence="2" type="ORF">D0894_18860</name>
</gene>
<sequence length="75" mass="7967">MVSAITEVPLSEGGAEKELFLDVDAAIDDVSSKAGLCLKVKLSDKSMVAVLLGAAFLIFLMLLTVLWMLTVLLVV</sequence>
<dbReference type="AlphaFoldDB" id="A0A399M258"/>
<accession>A0A399M258</accession>
<organism evidence="2 3">
    <name type="scientific">Pseudomonas monteilii</name>
    <dbReference type="NCBI Taxonomy" id="76759"/>
    <lineage>
        <taxon>Bacteria</taxon>
        <taxon>Pseudomonadati</taxon>
        <taxon>Pseudomonadota</taxon>
        <taxon>Gammaproteobacteria</taxon>
        <taxon>Pseudomonadales</taxon>
        <taxon>Pseudomonadaceae</taxon>
        <taxon>Pseudomonas</taxon>
    </lineage>
</organism>
<name>A0A399M258_9PSED</name>
<feature type="transmembrane region" description="Helical" evidence="1">
    <location>
        <begin position="48"/>
        <end position="74"/>
    </location>
</feature>
<keyword evidence="1" id="KW-0812">Transmembrane</keyword>
<keyword evidence="1" id="KW-1133">Transmembrane helix</keyword>
<keyword evidence="1" id="KW-0472">Membrane</keyword>
<comment type="caution">
    <text evidence="2">The sequence shown here is derived from an EMBL/GenBank/DDBJ whole genome shotgun (WGS) entry which is preliminary data.</text>
</comment>
<proteinExistence type="predicted"/>
<dbReference type="Proteomes" id="UP000265875">
    <property type="component" value="Unassembled WGS sequence"/>
</dbReference>
<reference evidence="2 3" key="1">
    <citation type="submission" date="2018-08" db="EMBL/GenBank/DDBJ databases">
        <title>Draft genome sequence of the cyanotroph, Pseudomonas monteilii BCN3.</title>
        <authorList>
            <person name="Jones L.B."/>
            <person name="Kunz D.A."/>
        </authorList>
    </citation>
    <scope>NUCLEOTIDE SEQUENCE [LARGE SCALE GENOMIC DNA]</scope>
    <source>
        <strain evidence="2 3">BCN3</strain>
    </source>
</reference>